<sequence>MHGDSGWLGRTLAGIVAVGVLATARPDPPWAWAVLGTGLLSFLLGTFQMKRRQPVALALLAYAAVSAALIAGLPGSNSLVLVLLAVADIAVMVFPQGYRPVIAVGIGCAVAFGISAWWWDESDSWYLSQVVWTCVLIAFGLNRRQAEVQARQTEQLLEQTRLAQREHARAAALDERGRIARELHDVLAHSLGALSVQLELAEALLDEGNDVPAALDRVKRSRRLAVQGLVEARNAVAALRADEIPALPEALAALVEQHRKDHRTEVGLTVEAPPSPTPDVVVALLGAAREALTNAAKHAPGRPVDVRLDGRRGARLTVRNAGATVGENGFGLAGMRERLALVNGKLEAGPDGDDWLVVAEVPDE</sequence>
<dbReference type="EMBL" id="SOCE01000001">
    <property type="protein sequence ID" value="TDU87521.1"/>
    <property type="molecule type" value="Genomic_DNA"/>
</dbReference>
<dbReference type="PANTHER" id="PTHR24421:SF10">
    <property type="entry name" value="NITRATE_NITRITE SENSOR PROTEIN NARQ"/>
    <property type="match status" value="1"/>
</dbReference>
<keyword evidence="6 11" id="KW-0418">Kinase</keyword>
<dbReference type="PANTHER" id="PTHR24421">
    <property type="entry name" value="NITRATE/NITRITE SENSOR PROTEIN NARX-RELATED"/>
    <property type="match status" value="1"/>
</dbReference>
<dbReference type="GO" id="GO:0005524">
    <property type="term" value="F:ATP binding"/>
    <property type="evidence" value="ECO:0007669"/>
    <property type="project" value="UniProtKB-KW"/>
</dbReference>
<feature type="transmembrane region" description="Helical" evidence="9">
    <location>
        <begin position="30"/>
        <end position="47"/>
    </location>
</feature>
<dbReference type="EC" id="2.7.13.3" evidence="2"/>
<dbReference type="GO" id="GO:0016020">
    <property type="term" value="C:membrane"/>
    <property type="evidence" value="ECO:0007669"/>
    <property type="project" value="InterPro"/>
</dbReference>
<keyword evidence="9" id="KW-0472">Membrane</keyword>
<feature type="transmembrane region" description="Helical" evidence="9">
    <location>
        <begin position="54"/>
        <end position="72"/>
    </location>
</feature>
<evidence type="ECO:0000256" key="7">
    <source>
        <dbReference type="ARBA" id="ARBA00022840"/>
    </source>
</evidence>
<dbReference type="Pfam" id="PF07730">
    <property type="entry name" value="HisKA_3"/>
    <property type="match status" value="1"/>
</dbReference>
<evidence type="ECO:0000256" key="5">
    <source>
        <dbReference type="ARBA" id="ARBA00022741"/>
    </source>
</evidence>
<keyword evidence="9" id="KW-1133">Transmembrane helix</keyword>
<evidence type="ECO:0000259" key="10">
    <source>
        <dbReference type="Pfam" id="PF07730"/>
    </source>
</evidence>
<feature type="transmembrane region" description="Helical" evidence="9">
    <location>
        <begin position="7"/>
        <end position="24"/>
    </location>
</feature>
<dbReference type="CDD" id="cd16917">
    <property type="entry name" value="HATPase_UhpB-NarQ-NarX-like"/>
    <property type="match status" value="1"/>
</dbReference>
<dbReference type="AlphaFoldDB" id="A0A4R7T6R9"/>
<keyword evidence="8" id="KW-0902">Two-component regulatory system</keyword>
<dbReference type="GO" id="GO:0046983">
    <property type="term" value="F:protein dimerization activity"/>
    <property type="evidence" value="ECO:0007669"/>
    <property type="project" value="InterPro"/>
</dbReference>
<evidence type="ECO:0000256" key="3">
    <source>
        <dbReference type="ARBA" id="ARBA00022553"/>
    </source>
</evidence>
<evidence type="ECO:0000313" key="12">
    <source>
        <dbReference type="Proteomes" id="UP000295151"/>
    </source>
</evidence>
<comment type="catalytic activity">
    <reaction evidence="1">
        <text>ATP + protein L-histidine = ADP + protein N-phospho-L-histidine.</text>
        <dbReference type="EC" id="2.7.13.3"/>
    </reaction>
</comment>
<keyword evidence="9" id="KW-0812">Transmembrane</keyword>
<feature type="transmembrane region" description="Helical" evidence="9">
    <location>
        <begin position="101"/>
        <end position="119"/>
    </location>
</feature>
<dbReference type="Gene3D" id="3.30.565.10">
    <property type="entry name" value="Histidine kinase-like ATPase, C-terminal domain"/>
    <property type="match status" value="1"/>
</dbReference>
<feature type="domain" description="Signal transduction histidine kinase subgroup 3 dimerisation and phosphoacceptor" evidence="10">
    <location>
        <begin position="175"/>
        <end position="242"/>
    </location>
</feature>
<protein>
    <recommendedName>
        <fullName evidence="2">histidine kinase</fullName>
        <ecNumber evidence="2">2.7.13.3</ecNumber>
    </recommendedName>
</protein>
<evidence type="ECO:0000313" key="11">
    <source>
        <dbReference type="EMBL" id="TDU87521.1"/>
    </source>
</evidence>
<name>A0A4R7T6R9_9ACTN</name>
<keyword evidence="5" id="KW-0547">Nucleotide-binding</keyword>
<dbReference type="InterPro" id="IPR011712">
    <property type="entry name" value="Sig_transdc_His_kin_sub3_dim/P"/>
</dbReference>
<keyword evidence="3" id="KW-0597">Phosphoprotein</keyword>
<evidence type="ECO:0000256" key="8">
    <source>
        <dbReference type="ARBA" id="ARBA00023012"/>
    </source>
</evidence>
<keyword evidence="4" id="KW-0808">Transferase</keyword>
<organism evidence="11 12">
    <name type="scientific">Kribbella voronezhensis</name>
    <dbReference type="NCBI Taxonomy" id="2512212"/>
    <lineage>
        <taxon>Bacteria</taxon>
        <taxon>Bacillati</taxon>
        <taxon>Actinomycetota</taxon>
        <taxon>Actinomycetes</taxon>
        <taxon>Propionibacteriales</taxon>
        <taxon>Kribbellaceae</taxon>
        <taxon>Kribbella</taxon>
    </lineage>
</organism>
<dbReference type="Gene3D" id="1.20.5.1930">
    <property type="match status" value="1"/>
</dbReference>
<evidence type="ECO:0000256" key="2">
    <source>
        <dbReference type="ARBA" id="ARBA00012438"/>
    </source>
</evidence>
<feature type="transmembrane region" description="Helical" evidence="9">
    <location>
        <begin position="78"/>
        <end position="94"/>
    </location>
</feature>
<evidence type="ECO:0000256" key="4">
    <source>
        <dbReference type="ARBA" id="ARBA00022679"/>
    </source>
</evidence>
<accession>A0A4R7T6R9</accession>
<evidence type="ECO:0000256" key="9">
    <source>
        <dbReference type="SAM" id="Phobius"/>
    </source>
</evidence>
<dbReference type="Proteomes" id="UP000295151">
    <property type="component" value="Unassembled WGS sequence"/>
</dbReference>
<proteinExistence type="predicted"/>
<keyword evidence="12" id="KW-1185">Reference proteome</keyword>
<dbReference type="InterPro" id="IPR050482">
    <property type="entry name" value="Sensor_HK_TwoCompSys"/>
</dbReference>
<gene>
    <name evidence="11" type="ORF">EV138_1044</name>
</gene>
<dbReference type="InterPro" id="IPR036890">
    <property type="entry name" value="HATPase_C_sf"/>
</dbReference>
<feature type="transmembrane region" description="Helical" evidence="9">
    <location>
        <begin position="125"/>
        <end position="142"/>
    </location>
</feature>
<evidence type="ECO:0000256" key="6">
    <source>
        <dbReference type="ARBA" id="ARBA00022777"/>
    </source>
</evidence>
<dbReference type="SUPFAM" id="SSF55874">
    <property type="entry name" value="ATPase domain of HSP90 chaperone/DNA topoisomerase II/histidine kinase"/>
    <property type="match status" value="1"/>
</dbReference>
<evidence type="ECO:0000256" key="1">
    <source>
        <dbReference type="ARBA" id="ARBA00000085"/>
    </source>
</evidence>
<dbReference type="GO" id="GO:0000155">
    <property type="term" value="F:phosphorelay sensor kinase activity"/>
    <property type="evidence" value="ECO:0007669"/>
    <property type="project" value="InterPro"/>
</dbReference>
<comment type="caution">
    <text evidence="11">The sequence shown here is derived from an EMBL/GenBank/DDBJ whole genome shotgun (WGS) entry which is preliminary data.</text>
</comment>
<keyword evidence="7" id="KW-0067">ATP-binding</keyword>
<reference evidence="11 12" key="1">
    <citation type="submission" date="2019-03" db="EMBL/GenBank/DDBJ databases">
        <title>Genomic Encyclopedia of Type Strains, Phase III (KMG-III): the genomes of soil and plant-associated and newly described type strains.</title>
        <authorList>
            <person name="Whitman W."/>
        </authorList>
    </citation>
    <scope>NUCLEOTIDE SEQUENCE [LARGE SCALE GENOMIC DNA]</scope>
    <source>
        <strain evidence="11 12">VKM Ac-2575</strain>
    </source>
</reference>